<feature type="region of interest" description="Disordered" evidence="1">
    <location>
        <begin position="347"/>
        <end position="370"/>
    </location>
</feature>
<dbReference type="EMBL" id="JH687398">
    <property type="protein sequence ID" value="EIM80273.1"/>
    <property type="molecule type" value="Genomic_DNA"/>
</dbReference>
<dbReference type="GeneID" id="18802145"/>
<dbReference type="AlphaFoldDB" id="R7RZK8"/>
<evidence type="ECO:0000313" key="3">
    <source>
        <dbReference type="Proteomes" id="UP000053927"/>
    </source>
</evidence>
<evidence type="ECO:0000256" key="1">
    <source>
        <dbReference type="SAM" id="MobiDB-lite"/>
    </source>
</evidence>
<organism evidence="2 3">
    <name type="scientific">Stereum hirsutum (strain FP-91666)</name>
    <name type="common">White-rot fungus</name>
    <dbReference type="NCBI Taxonomy" id="721885"/>
    <lineage>
        <taxon>Eukaryota</taxon>
        <taxon>Fungi</taxon>
        <taxon>Dikarya</taxon>
        <taxon>Basidiomycota</taxon>
        <taxon>Agaricomycotina</taxon>
        <taxon>Agaricomycetes</taxon>
        <taxon>Russulales</taxon>
        <taxon>Stereaceae</taxon>
        <taxon>Stereum</taxon>
    </lineage>
</organism>
<accession>R7RZK8</accession>
<dbReference type="Proteomes" id="UP000053927">
    <property type="component" value="Unassembled WGS sequence"/>
</dbReference>
<keyword evidence="3" id="KW-1185">Reference proteome</keyword>
<dbReference type="RefSeq" id="XP_007310417.1">
    <property type="nucleotide sequence ID" value="XM_007310355.1"/>
</dbReference>
<gene>
    <name evidence="2" type="ORF">STEHIDRAFT_162693</name>
</gene>
<feature type="compositionally biased region" description="Low complexity" evidence="1">
    <location>
        <begin position="790"/>
        <end position="800"/>
    </location>
</feature>
<feature type="compositionally biased region" description="Low complexity" evidence="1">
    <location>
        <begin position="405"/>
        <end position="418"/>
    </location>
</feature>
<sequence length="857" mass="93867">MKPPAPAPWNVKRAHGACSAPSTAADTVVRAYKRARSRQQGSIGARIARRQRVKCKCAEEEEKDEVVGISGAELKRYEEQSLEIQQELKKYVLDCSNPSPVSIFSHVFLIFVPTISIHNLSSSGNSSLQRKLIDDQFGPHDCTGLSESALKEIRDLKNDFGLRLKAPGSIIPPPNTSLDIVPRLLRRKSSPSLAFVTPTISMLGASLRNISSPSVFSALESKSYKTTIPRLLPERRKIVDAADDAISEAWREHFRLHCKCRPLSGWNALHEPPNGRNCLLGRLADDRGHPEPEPALVIRGRWAGMSKEDWAAIRLEGELDEERNRLHKFLREEDARLQKLMMDVIGGTSSSPGEPVPMVGDAQASSRSRRTSAVLIPGLAAGMDGNSDLTLESLRPVEPLLDVISGPSSSSRDLSVSSNKASRGSATNSVTSTTASSSSSTAFTRSVSTVSTSTVASTSTVVTSSSTSSTLRIRIPAPSKRKGDNPKKLNCILECSDEVPSGLLLLSSTIKTIKHSNRLYNGLFFIDNQDQDWLGDERRTADGMMLDIIYAYLESTQRGPEEQCSRREPETEDNFCLCGFCDGRELCGKCGNCTGTCECDSEGEEEREMDPVDVLISQVNEILSVPEGDDADLILEGEALLDELHMLLSSPHPRRFNLANAAVSLNERIDIEWPAWAAHVKCNTGEDCHRRDPTFFAWINQVDILPDPINLRPTKCSTTPGPEEHRTTVAPTMATEPLTPAAGDEFDETRSEGSPVGQTTDLGGHDLDDTHHALSPAKNLERDDEDETAPSEPSASASSSKLATRTSEPKKLSHRAPASEEHGGPEEKENRAPKRSRECDTDDEKGAKRFEKRRRVG</sequence>
<feature type="region of interest" description="Disordered" evidence="1">
    <location>
        <begin position="710"/>
        <end position="857"/>
    </location>
</feature>
<proteinExistence type="predicted"/>
<reference evidence="3" key="1">
    <citation type="journal article" date="2012" name="Science">
        <title>The Paleozoic origin of enzymatic lignin decomposition reconstructed from 31 fungal genomes.</title>
        <authorList>
            <person name="Floudas D."/>
            <person name="Binder M."/>
            <person name="Riley R."/>
            <person name="Barry K."/>
            <person name="Blanchette R.A."/>
            <person name="Henrissat B."/>
            <person name="Martinez A.T."/>
            <person name="Otillar R."/>
            <person name="Spatafora J.W."/>
            <person name="Yadav J.S."/>
            <person name="Aerts A."/>
            <person name="Benoit I."/>
            <person name="Boyd A."/>
            <person name="Carlson A."/>
            <person name="Copeland A."/>
            <person name="Coutinho P.M."/>
            <person name="de Vries R.P."/>
            <person name="Ferreira P."/>
            <person name="Findley K."/>
            <person name="Foster B."/>
            <person name="Gaskell J."/>
            <person name="Glotzer D."/>
            <person name="Gorecki P."/>
            <person name="Heitman J."/>
            <person name="Hesse C."/>
            <person name="Hori C."/>
            <person name="Igarashi K."/>
            <person name="Jurgens J.A."/>
            <person name="Kallen N."/>
            <person name="Kersten P."/>
            <person name="Kohler A."/>
            <person name="Kuees U."/>
            <person name="Kumar T.K.A."/>
            <person name="Kuo A."/>
            <person name="LaButti K."/>
            <person name="Larrondo L.F."/>
            <person name="Lindquist E."/>
            <person name="Ling A."/>
            <person name="Lombard V."/>
            <person name="Lucas S."/>
            <person name="Lundell T."/>
            <person name="Martin R."/>
            <person name="McLaughlin D.J."/>
            <person name="Morgenstern I."/>
            <person name="Morin E."/>
            <person name="Murat C."/>
            <person name="Nagy L.G."/>
            <person name="Nolan M."/>
            <person name="Ohm R.A."/>
            <person name="Patyshakuliyeva A."/>
            <person name="Rokas A."/>
            <person name="Ruiz-Duenas F.J."/>
            <person name="Sabat G."/>
            <person name="Salamov A."/>
            <person name="Samejima M."/>
            <person name="Schmutz J."/>
            <person name="Slot J.C."/>
            <person name="St John F."/>
            <person name="Stenlid J."/>
            <person name="Sun H."/>
            <person name="Sun S."/>
            <person name="Syed K."/>
            <person name="Tsang A."/>
            <person name="Wiebenga A."/>
            <person name="Young D."/>
            <person name="Pisabarro A."/>
            <person name="Eastwood D.C."/>
            <person name="Martin F."/>
            <person name="Cullen D."/>
            <person name="Grigoriev I.V."/>
            <person name="Hibbett D.S."/>
        </authorList>
    </citation>
    <scope>NUCLEOTIDE SEQUENCE [LARGE SCALE GENOMIC DNA]</scope>
    <source>
        <strain evidence="3">FP-91666</strain>
    </source>
</reference>
<name>R7RZK8_STEHR</name>
<protein>
    <submittedName>
        <fullName evidence="2">Uncharacterized protein</fullName>
    </submittedName>
</protein>
<evidence type="ECO:0000313" key="2">
    <source>
        <dbReference type="EMBL" id="EIM80273.1"/>
    </source>
</evidence>
<feature type="compositionally biased region" description="Low complexity" evidence="1">
    <location>
        <begin position="425"/>
        <end position="443"/>
    </location>
</feature>
<feature type="compositionally biased region" description="Basic and acidic residues" evidence="1">
    <location>
        <begin position="763"/>
        <end position="772"/>
    </location>
</feature>
<feature type="compositionally biased region" description="Basic and acidic residues" evidence="1">
    <location>
        <begin position="807"/>
        <end position="849"/>
    </location>
</feature>
<feature type="region of interest" description="Disordered" evidence="1">
    <location>
        <begin position="402"/>
        <end position="443"/>
    </location>
</feature>
<dbReference type="KEGG" id="shs:STEHIDRAFT_162693"/>